<evidence type="ECO:0000256" key="5">
    <source>
        <dbReference type="ARBA" id="ARBA00022989"/>
    </source>
</evidence>
<dbReference type="RefSeq" id="WP_188746930.1">
    <property type="nucleotide sequence ID" value="NZ_BMIK01000001.1"/>
</dbReference>
<feature type="transmembrane region" description="Helical" evidence="7">
    <location>
        <begin position="427"/>
        <end position="448"/>
    </location>
</feature>
<feature type="transmembrane region" description="Helical" evidence="7">
    <location>
        <begin position="386"/>
        <end position="415"/>
    </location>
</feature>
<dbReference type="PROSITE" id="PS00217">
    <property type="entry name" value="SUGAR_TRANSPORT_2"/>
    <property type="match status" value="1"/>
</dbReference>
<feature type="transmembrane region" description="Helical" evidence="7">
    <location>
        <begin position="286"/>
        <end position="307"/>
    </location>
</feature>
<keyword evidence="5 7" id="KW-1133">Transmembrane helix</keyword>
<feature type="transmembrane region" description="Helical" evidence="7">
    <location>
        <begin position="161"/>
        <end position="180"/>
    </location>
</feature>
<dbReference type="PANTHER" id="PTHR43045:SF7">
    <property type="entry name" value="MAJOR FACILITATOR SUPERFAMILY TRANSPORTER"/>
    <property type="match status" value="1"/>
</dbReference>
<protein>
    <recommendedName>
        <fullName evidence="8">Major facilitator superfamily (MFS) profile domain-containing protein</fullName>
    </recommendedName>
</protein>
<comment type="subcellular location">
    <subcellularLocation>
        <location evidence="1">Cell membrane</location>
        <topology evidence="1">Multi-pass membrane protein</topology>
    </subcellularLocation>
</comment>
<evidence type="ECO:0000256" key="2">
    <source>
        <dbReference type="ARBA" id="ARBA00022448"/>
    </source>
</evidence>
<evidence type="ECO:0000256" key="3">
    <source>
        <dbReference type="ARBA" id="ARBA00022475"/>
    </source>
</evidence>
<feature type="transmembrane region" description="Helical" evidence="7">
    <location>
        <begin position="247"/>
        <end position="266"/>
    </location>
</feature>
<evidence type="ECO:0000313" key="10">
    <source>
        <dbReference type="Proteomes" id="UP000597338"/>
    </source>
</evidence>
<feature type="transmembrane region" description="Helical" evidence="7">
    <location>
        <begin position="192"/>
        <end position="211"/>
    </location>
</feature>
<evidence type="ECO:0000256" key="1">
    <source>
        <dbReference type="ARBA" id="ARBA00004651"/>
    </source>
</evidence>
<proteinExistence type="predicted"/>
<organism evidence="9 10">
    <name type="scientific">Parapedobacter defluvii</name>
    <dbReference type="NCBI Taxonomy" id="2045106"/>
    <lineage>
        <taxon>Bacteria</taxon>
        <taxon>Pseudomonadati</taxon>
        <taxon>Bacteroidota</taxon>
        <taxon>Sphingobacteriia</taxon>
        <taxon>Sphingobacteriales</taxon>
        <taxon>Sphingobacteriaceae</taxon>
        <taxon>Parapedobacter</taxon>
    </lineage>
</organism>
<gene>
    <name evidence="9" type="ORF">GCM10011386_04530</name>
</gene>
<reference evidence="10" key="1">
    <citation type="journal article" date="2019" name="Int. J. Syst. Evol. Microbiol.">
        <title>The Global Catalogue of Microorganisms (GCM) 10K type strain sequencing project: providing services to taxonomists for standard genome sequencing and annotation.</title>
        <authorList>
            <consortium name="The Broad Institute Genomics Platform"/>
            <consortium name="The Broad Institute Genome Sequencing Center for Infectious Disease"/>
            <person name="Wu L."/>
            <person name="Ma J."/>
        </authorList>
    </citation>
    <scope>NUCLEOTIDE SEQUENCE [LARGE SCALE GENOMIC DNA]</scope>
    <source>
        <strain evidence="10">CGMCC 1.15342</strain>
    </source>
</reference>
<feature type="transmembrane region" description="Helical" evidence="7">
    <location>
        <begin position="91"/>
        <end position="110"/>
    </location>
</feature>
<dbReference type="EMBL" id="BMIK01000001">
    <property type="protein sequence ID" value="GGC15815.1"/>
    <property type="molecule type" value="Genomic_DNA"/>
</dbReference>
<sequence>MDENSVGGVAASSKKTLWKVIGASSLGTLIEWYDFYIFGSLAIVISTKFFPPDNPTAAFLSTLATFAAGFVVRPFGALFFGRLGDIIGRKYTFMVTLLLMGLSTCAIGLVPGYQTIGFVAPVLVLVLRLLQGLALGGEYGGAATYVAEHSEPHKRGFRTSWIQTTATVGLFISLAVIMLTKSSMSAESFDDWGWRVPFLISSVMVVVSYFIRRNMDESPLFKKAKSEGKTSSNPLKESFGNKYNFKFVLLALFGATMGQGVIWYTGQFYALSFLQNVCHVDFDQTNFIIGTALLAGTGFFVFFGWLSDRIGRKPVMLAGMLLAILTYRPIYDRMYQLTDVTVKQELVDQQRTEGNILMKAYDDGSTATWVSEGESVKQTVHVGKGAFFSIALLVFIQVLYVTMVYGPIAAFLVEMFPVRIRYTSMSLPYHVGNGIFGGLLPAVATYLVTKAQMANTAAQQISGNAPYEKPHLEGLWYPILIAGVSFVIGLLYLKNKNQNVQ</sequence>
<evidence type="ECO:0000256" key="4">
    <source>
        <dbReference type="ARBA" id="ARBA00022692"/>
    </source>
</evidence>
<evidence type="ECO:0000313" key="9">
    <source>
        <dbReference type="EMBL" id="GGC15815.1"/>
    </source>
</evidence>
<feature type="transmembrane region" description="Helical" evidence="7">
    <location>
        <begin position="57"/>
        <end position="79"/>
    </location>
</feature>
<name>A0ABQ1L5A7_9SPHI</name>
<feature type="domain" description="Major facilitator superfamily (MFS) profile" evidence="8">
    <location>
        <begin position="20"/>
        <end position="497"/>
    </location>
</feature>
<feature type="transmembrane region" description="Helical" evidence="7">
    <location>
        <begin position="20"/>
        <end position="45"/>
    </location>
</feature>
<dbReference type="InterPro" id="IPR005829">
    <property type="entry name" value="Sugar_transporter_CS"/>
</dbReference>
<dbReference type="PROSITE" id="PS50850">
    <property type="entry name" value="MFS"/>
    <property type="match status" value="1"/>
</dbReference>
<evidence type="ECO:0000256" key="6">
    <source>
        <dbReference type="ARBA" id="ARBA00023136"/>
    </source>
</evidence>
<dbReference type="CDD" id="cd17369">
    <property type="entry name" value="MFS_ShiA_like"/>
    <property type="match status" value="1"/>
</dbReference>
<dbReference type="Gene3D" id="1.20.1250.20">
    <property type="entry name" value="MFS general substrate transporter like domains"/>
    <property type="match status" value="2"/>
</dbReference>
<comment type="caution">
    <text evidence="9">The sequence shown here is derived from an EMBL/GenBank/DDBJ whole genome shotgun (WGS) entry which is preliminary data.</text>
</comment>
<keyword evidence="4 7" id="KW-0812">Transmembrane</keyword>
<evidence type="ECO:0000256" key="7">
    <source>
        <dbReference type="SAM" id="Phobius"/>
    </source>
</evidence>
<feature type="transmembrane region" description="Helical" evidence="7">
    <location>
        <begin position="475"/>
        <end position="493"/>
    </location>
</feature>
<dbReference type="PANTHER" id="PTHR43045">
    <property type="entry name" value="SHIKIMATE TRANSPORTER"/>
    <property type="match status" value="1"/>
</dbReference>
<dbReference type="Pfam" id="PF07690">
    <property type="entry name" value="MFS_1"/>
    <property type="match status" value="1"/>
</dbReference>
<keyword evidence="2" id="KW-0813">Transport</keyword>
<keyword evidence="3" id="KW-1003">Cell membrane</keyword>
<feature type="transmembrane region" description="Helical" evidence="7">
    <location>
        <begin position="314"/>
        <end position="331"/>
    </location>
</feature>
<keyword evidence="10" id="KW-1185">Reference proteome</keyword>
<dbReference type="SUPFAM" id="SSF103473">
    <property type="entry name" value="MFS general substrate transporter"/>
    <property type="match status" value="1"/>
</dbReference>
<dbReference type="InterPro" id="IPR036259">
    <property type="entry name" value="MFS_trans_sf"/>
</dbReference>
<feature type="transmembrane region" description="Helical" evidence="7">
    <location>
        <begin position="116"/>
        <end position="140"/>
    </location>
</feature>
<dbReference type="InterPro" id="IPR011701">
    <property type="entry name" value="MFS"/>
</dbReference>
<evidence type="ECO:0000259" key="8">
    <source>
        <dbReference type="PROSITE" id="PS50850"/>
    </source>
</evidence>
<dbReference type="InterPro" id="IPR020846">
    <property type="entry name" value="MFS_dom"/>
</dbReference>
<dbReference type="Proteomes" id="UP000597338">
    <property type="component" value="Unassembled WGS sequence"/>
</dbReference>
<keyword evidence="6 7" id="KW-0472">Membrane</keyword>
<accession>A0ABQ1L5A7</accession>